<dbReference type="PANTHER" id="PTHR39219">
    <property type="entry name" value="ER MEMBRANE PROTEIN COMPLEX SUBUNIT 10"/>
    <property type="match status" value="1"/>
</dbReference>
<evidence type="ECO:0000313" key="3">
    <source>
        <dbReference type="Proteomes" id="UP001152024"/>
    </source>
</evidence>
<evidence type="ECO:0000313" key="2">
    <source>
        <dbReference type="EMBL" id="KAJ4134635.1"/>
    </source>
</evidence>
<evidence type="ECO:0000256" key="1">
    <source>
        <dbReference type="SAM" id="SignalP"/>
    </source>
</evidence>
<organism evidence="2 3">
    <name type="scientific">Fusarium equiseti</name>
    <name type="common">Fusarium scirpi</name>
    <dbReference type="NCBI Taxonomy" id="61235"/>
    <lineage>
        <taxon>Eukaryota</taxon>
        <taxon>Fungi</taxon>
        <taxon>Dikarya</taxon>
        <taxon>Ascomycota</taxon>
        <taxon>Pezizomycotina</taxon>
        <taxon>Sordariomycetes</taxon>
        <taxon>Hypocreomycetidae</taxon>
        <taxon>Hypocreales</taxon>
        <taxon>Nectriaceae</taxon>
        <taxon>Fusarium</taxon>
        <taxon>Fusarium incarnatum-equiseti species complex</taxon>
    </lineage>
</organism>
<keyword evidence="3" id="KW-1185">Reference proteome</keyword>
<feature type="signal peptide" evidence="1">
    <location>
        <begin position="1"/>
        <end position="18"/>
    </location>
</feature>
<dbReference type="PANTHER" id="PTHR39219:SF1">
    <property type="entry name" value="ER MEMBRANE PROTEIN COMPLEX SUBUNIT 10"/>
    <property type="match status" value="1"/>
</dbReference>
<reference evidence="2" key="1">
    <citation type="submission" date="2022-09" db="EMBL/GenBank/DDBJ databases">
        <title>Fusarium specimens isolated from Avocado Roots.</title>
        <authorList>
            <person name="Stajich J."/>
            <person name="Roper C."/>
            <person name="Heimlech-Rivalta G."/>
        </authorList>
    </citation>
    <scope>NUCLEOTIDE SEQUENCE</scope>
    <source>
        <strain evidence="2">CF00095</strain>
    </source>
</reference>
<comment type="caution">
    <text evidence="2">The sequence shown here is derived from an EMBL/GenBank/DDBJ whole genome shotgun (WGS) entry which is preliminary data.</text>
</comment>
<sequence length="189" mass="20308">MRIASFLSTICAAVLVVAEQRTAQIYVQPIQSSSSLPQPLAEIAYDAASLISTEVVSYEAPELPETASLVRVGIYDPKSEQWIAGTTAASTENFDRGYAPTILLSVDQSGDVRSVALKGVRVDAGQTRDFGPKAIVIADKKGSQPELNKPVVLSPNGRKAAEEEPKSFLQKYWWLIAIVVVMSLAGGEK</sequence>
<name>A0ABQ8RFM9_FUSEQ</name>
<keyword evidence="1" id="KW-0732">Signal</keyword>
<accession>A0ABQ8RFM9</accession>
<evidence type="ECO:0008006" key="4">
    <source>
        <dbReference type="Google" id="ProtNLM"/>
    </source>
</evidence>
<dbReference type="Pfam" id="PF21203">
    <property type="entry name" value="ECM10"/>
    <property type="match status" value="1"/>
</dbReference>
<protein>
    <recommendedName>
        <fullName evidence="4">Cyclin-dependent protein kinase regulator pho80</fullName>
    </recommendedName>
</protein>
<proteinExistence type="predicted"/>
<dbReference type="Proteomes" id="UP001152024">
    <property type="component" value="Unassembled WGS sequence"/>
</dbReference>
<feature type="chain" id="PRO_5047402301" description="Cyclin-dependent protein kinase regulator pho80" evidence="1">
    <location>
        <begin position="19"/>
        <end position="189"/>
    </location>
</feature>
<gene>
    <name evidence="2" type="ORF">NW768_004231</name>
</gene>
<dbReference type="EMBL" id="JAOQBH010000006">
    <property type="protein sequence ID" value="KAJ4134635.1"/>
    <property type="molecule type" value="Genomic_DNA"/>
</dbReference>